<dbReference type="PROSITE" id="PS01009">
    <property type="entry name" value="CRISP_1"/>
    <property type="match status" value="2"/>
</dbReference>
<keyword evidence="14" id="KW-1185">Reference proteome</keyword>
<comment type="similarity">
    <text evidence="2">Belongs to the CRISP family.</text>
</comment>
<evidence type="ECO:0000259" key="11">
    <source>
        <dbReference type="PROSITE" id="PS50090"/>
    </source>
</evidence>
<dbReference type="AlphaFoldDB" id="A0AAQ3TL60"/>
<dbReference type="SUPFAM" id="SSF55797">
    <property type="entry name" value="PR-1-like"/>
    <property type="match status" value="3"/>
</dbReference>
<evidence type="ECO:0000256" key="5">
    <source>
        <dbReference type="ARBA" id="ARBA00023015"/>
    </source>
</evidence>
<dbReference type="PROSITE" id="PS01010">
    <property type="entry name" value="CRISP_2"/>
    <property type="match status" value="1"/>
</dbReference>
<keyword evidence="5" id="KW-0805">Transcription regulation</keyword>
<sequence length="583" mass="63178">MGRAPCCDKASVKKGPWSPEEDAKLKAYIEENGTGGNWIALPQKIGLKRCGKSCRLRWLNYLRPNIKHGDFTEEEEHIICSLYISIGSRWSIIAAQLPGRTDNDIKNYWNTKLKKKLLGKRAPSRRARANQQDPYLAAGSGSNTCSTSASSGATTAAQALSASALERIQLHMRLQGIYGGAFGCTNNDSALAAPQHSLASSFLGPHNAARRAVGVRPLRWDEGLAAYARRYAAARSRDCALVLSHGPYGENLFRGRLRRRPCAWVRERAQYDPRANACRGGAAACGHYTQHHRRPRSCRAPAAAPRSGSAATTRPATTGGAGWSPAAVVGAWVRERAQYDPRANACRGGAAACGHYTQVVWRGTTAVGCALVPCAGGRATFGVCSYNPPGNYVGRRYKPRTAQRRLLPWLPPPPALAHSATATAVLGVLFLSMVGNAAAHPGGGGGDMRYQFLAQQNAARASMGLPPLSWDERVAGYARWYAQSRRGDCALVHSSGPYGENLFWGSGTGWAPAQAVGAWLSERPRYDYWSNSCYGGMCGHYTQIMWRDTRRVGCAMVTCYNGRGTFITCNYDPPGNYVGVRPY</sequence>
<gene>
    <name evidence="13" type="ORF">U9M48_021679</name>
</gene>
<keyword evidence="7" id="KW-1015">Disulfide bond</keyword>
<keyword evidence="3" id="KW-0732">Signal</keyword>
<dbReference type="Gene3D" id="1.10.10.60">
    <property type="entry name" value="Homeodomain-like"/>
    <property type="match status" value="2"/>
</dbReference>
<keyword evidence="4" id="KW-0677">Repeat</keyword>
<name>A0AAQ3TL60_PASNO</name>
<keyword evidence="9" id="KW-0539">Nucleus</keyword>
<evidence type="ECO:0000256" key="1">
    <source>
        <dbReference type="ARBA" id="ARBA00004123"/>
    </source>
</evidence>
<evidence type="ECO:0000313" key="13">
    <source>
        <dbReference type="EMBL" id="WVZ73367.1"/>
    </source>
</evidence>
<feature type="domain" description="Myb-like" evidence="11">
    <location>
        <begin position="9"/>
        <end position="62"/>
    </location>
</feature>
<proteinExistence type="inferred from homology"/>
<dbReference type="FunFam" id="3.40.33.10:FF:000006">
    <property type="entry name" value="Putative pathogenesis-related protein 1"/>
    <property type="match status" value="1"/>
</dbReference>
<dbReference type="FunFam" id="1.10.10.60:FF:000015">
    <property type="entry name" value="Transcription factor RAX3"/>
    <property type="match status" value="1"/>
</dbReference>
<feature type="domain" description="Myb-like" evidence="11">
    <location>
        <begin position="63"/>
        <end position="113"/>
    </location>
</feature>
<dbReference type="PROSITE" id="PS50090">
    <property type="entry name" value="MYB_LIKE"/>
    <property type="match status" value="2"/>
</dbReference>
<dbReference type="PANTHER" id="PTHR48000:SF46">
    <property type="entry name" value="TRANSCRIPTION FACTOR MYB36"/>
    <property type="match status" value="1"/>
</dbReference>
<dbReference type="GO" id="GO:0003677">
    <property type="term" value="F:DNA binding"/>
    <property type="evidence" value="ECO:0007669"/>
    <property type="project" value="UniProtKB-KW"/>
</dbReference>
<comment type="subcellular location">
    <subcellularLocation>
        <location evidence="1">Nucleus</location>
    </subcellularLocation>
</comment>
<evidence type="ECO:0000256" key="3">
    <source>
        <dbReference type="ARBA" id="ARBA00022729"/>
    </source>
</evidence>
<feature type="domain" description="HTH myb-type" evidence="12">
    <location>
        <begin position="9"/>
        <end position="62"/>
    </location>
</feature>
<dbReference type="GO" id="GO:0005634">
    <property type="term" value="C:nucleus"/>
    <property type="evidence" value="ECO:0007669"/>
    <property type="project" value="UniProtKB-SubCell"/>
</dbReference>
<dbReference type="Proteomes" id="UP001341281">
    <property type="component" value="Chromosome 05"/>
</dbReference>
<dbReference type="InterPro" id="IPR001283">
    <property type="entry name" value="CRISP-related"/>
</dbReference>
<dbReference type="PRINTS" id="PR00837">
    <property type="entry name" value="V5TPXLIKE"/>
</dbReference>
<organism evidence="13 14">
    <name type="scientific">Paspalum notatum var. saurae</name>
    <dbReference type="NCBI Taxonomy" id="547442"/>
    <lineage>
        <taxon>Eukaryota</taxon>
        <taxon>Viridiplantae</taxon>
        <taxon>Streptophyta</taxon>
        <taxon>Embryophyta</taxon>
        <taxon>Tracheophyta</taxon>
        <taxon>Spermatophyta</taxon>
        <taxon>Magnoliopsida</taxon>
        <taxon>Liliopsida</taxon>
        <taxon>Poales</taxon>
        <taxon>Poaceae</taxon>
        <taxon>PACMAD clade</taxon>
        <taxon>Panicoideae</taxon>
        <taxon>Andropogonodae</taxon>
        <taxon>Paspaleae</taxon>
        <taxon>Paspalinae</taxon>
        <taxon>Paspalum</taxon>
    </lineage>
</organism>
<dbReference type="InterPro" id="IPR018244">
    <property type="entry name" value="Allrgn_V5/Tpx1_CS"/>
</dbReference>
<protein>
    <submittedName>
        <fullName evidence="13">Uncharacterized protein</fullName>
    </submittedName>
</protein>
<dbReference type="SMART" id="SM00198">
    <property type="entry name" value="SCP"/>
    <property type="match status" value="2"/>
</dbReference>
<dbReference type="Pfam" id="PF00249">
    <property type="entry name" value="Myb_DNA-binding"/>
    <property type="match status" value="2"/>
</dbReference>
<dbReference type="Pfam" id="PF00188">
    <property type="entry name" value="CAP"/>
    <property type="match status" value="3"/>
</dbReference>
<dbReference type="CDD" id="cd05381">
    <property type="entry name" value="CAP_PR-1"/>
    <property type="match status" value="1"/>
</dbReference>
<evidence type="ECO:0000256" key="4">
    <source>
        <dbReference type="ARBA" id="ARBA00022737"/>
    </source>
</evidence>
<evidence type="ECO:0000256" key="6">
    <source>
        <dbReference type="ARBA" id="ARBA00023125"/>
    </source>
</evidence>
<dbReference type="Gene3D" id="3.40.33.10">
    <property type="entry name" value="CAP"/>
    <property type="match status" value="3"/>
</dbReference>
<dbReference type="GO" id="GO:0098542">
    <property type="term" value="P:defense response to other organism"/>
    <property type="evidence" value="ECO:0007669"/>
    <property type="project" value="UniProtKB-ARBA"/>
</dbReference>
<feature type="compositionally biased region" description="Low complexity" evidence="10">
    <location>
        <begin position="298"/>
        <end position="318"/>
    </location>
</feature>
<dbReference type="GO" id="GO:0005576">
    <property type="term" value="C:extracellular region"/>
    <property type="evidence" value="ECO:0007669"/>
    <property type="project" value="InterPro"/>
</dbReference>
<evidence type="ECO:0000256" key="10">
    <source>
        <dbReference type="SAM" id="MobiDB-lite"/>
    </source>
</evidence>
<dbReference type="CDD" id="cd00167">
    <property type="entry name" value="SANT"/>
    <property type="match status" value="2"/>
</dbReference>
<dbReference type="InterPro" id="IPR009057">
    <property type="entry name" value="Homeodomain-like_sf"/>
</dbReference>
<dbReference type="FunFam" id="1.10.10.60:FF:000755">
    <property type="entry name" value="Transcription factor MYB36"/>
    <property type="match status" value="1"/>
</dbReference>
<evidence type="ECO:0000313" key="14">
    <source>
        <dbReference type="Proteomes" id="UP001341281"/>
    </source>
</evidence>
<feature type="region of interest" description="Disordered" evidence="10">
    <location>
        <begin position="296"/>
        <end position="320"/>
    </location>
</feature>
<dbReference type="InterPro" id="IPR035940">
    <property type="entry name" value="CAP_sf"/>
</dbReference>
<evidence type="ECO:0000259" key="12">
    <source>
        <dbReference type="PROSITE" id="PS51294"/>
    </source>
</evidence>
<dbReference type="InterPro" id="IPR017930">
    <property type="entry name" value="Myb_dom"/>
</dbReference>
<dbReference type="InterPro" id="IPR001005">
    <property type="entry name" value="SANT/Myb"/>
</dbReference>
<keyword evidence="8" id="KW-0804">Transcription</keyword>
<dbReference type="SMART" id="SM00717">
    <property type="entry name" value="SANT"/>
    <property type="match status" value="2"/>
</dbReference>
<accession>A0AAQ3TL60</accession>
<dbReference type="InterPro" id="IPR014044">
    <property type="entry name" value="CAP_dom"/>
</dbReference>
<reference evidence="13 14" key="1">
    <citation type="submission" date="2024-02" db="EMBL/GenBank/DDBJ databases">
        <title>High-quality chromosome-scale genome assembly of Pensacola bahiagrass (Paspalum notatum Flugge var. saurae).</title>
        <authorList>
            <person name="Vega J.M."/>
            <person name="Podio M."/>
            <person name="Orjuela J."/>
            <person name="Siena L.A."/>
            <person name="Pessino S.C."/>
            <person name="Combes M.C."/>
            <person name="Mariac C."/>
            <person name="Albertini E."/>
            <person name="Pupilli F."/>
            <person name="Ortiz J.P.A."/>
            <person name="Leblanc O."/>
        </authorList>
    </citation>
    <scope>NUCLEOTIDE SEQUENCE [LARGE SCALE GENOMIC DNA]</scope>
    <source>
        <strain evidence="13">R1</strain>
        <tissue evidence="13">Leaf</tissue>
    </source>
</reference>
<evidence type="ECO:0000256" key="9">
    <source>
        <dbReference type="ARBA" id="ARBA00023242"/>
    </source>
</evidence>
<feature type="domain" description="HTH myb-type" evidence="12">
    <location>
        <begin position="63"/>
        <end position="117"/>
    </location>
</feature>
<feature type="region of interest" description="Disordered" evidence="10">
    <location>
        <begin position="120"/>
        <end position="143"/>
    </location>
</feature>
<evidence type="ECO:0000256" key="2">
    <source>
        <dbReference type="ARBA" id="ARBA00009923"/>
    </source>
</evidence>
<dbReference type="PANTHER" id="PTHR48000">
    <property type="entry name" value="OS09G0431300 PROTEIN"/>
    <property type="match status" value="1"/>
</dbReference>
<dbReference type="PROSITE" id="PS51294">
    <property type="entry name" value="HTH_MYB"/>
    <property type="match status" value="2"/>
</dbReference>
<dbReference type="EMBL" id="CP144749">
    <property type="protein sequence ID" value="WVZ73367.1"/>
    <property type="molecule type" value="Genomic_DNA"/>
</dbReference>
<dbReference type="SUPFAM" id="SSF46689">
    <property type="entry name" value="Homeodomain-like"/>
    <property type="match status" value="1"/>
</dbReference>
<keyword evidence="6" id="KW-0238">DNA-binding</keyword>
<evidence type="ECO:0000256" key="8">
    <source>
        <dbReference type="ARBA" id="ARBA00023163"/>
    </source>
</evidence>
<evidence type="ECO:0000256" key="7">
    <source>
        <dbReference type="ARBA" id="ARBA00023157"/>
    </source>
</evidence>